<dbReference type="Proteomes" id="UP001235840">
    <property type="component" value="Unassembled WGS sequence"/>
</dbReference>
<evidence type="ECO:0000256" key="3">
    <source>
        <dbReference type="ARBA" id="ARBA00038502"/>
    </source>
</evidence>
<dbReference type="InterPro" id="IPR051531">
    <property type="entry name" value="N-acetyltransferase"/>
</dbReference>
<keyword evidence="1" id="KW-0808">Transferase</keyword>
<evidence type="ECO:0000256" key="2">
    <source>
        <dbReference type="ARBA" id="ARBA00023315"/>
    </source>
</evidence>
<proteinExistence type="inferred from homology"/>
<dbReference type="PANTHER" id="PTHR43792">
    <property type="entry name" value="GNAT FAMILY, PUTATIVE (AFU_ORTHOLOGUE AFUA_3G00765)-RELATED-RELATED"/>
    <property type="match status" value="1"/>
</dbReference>
<gene>
    <name evidence="5" type="ORF">J2S11_001001</name>
</gene>
<dbReference type="Pfam" id="PF13302">
    <property type="entry name" value="Acetyltransf_3"/>
    <property type="match status" value="1"/>
</dbReference>
<dbReference type="PROSITE" id="PS51186">
    <property type="entry name" value="GNAT"/>
    <property type="match status" value="1"/>
</dbReference>
<keyword evidence="6" id="KW-1185">Reference proteome</keyword>
<dbReference type="SUPFAM" id="SSF55729">
    <property type="entry name" value="Acyl-CoA N-acyltransferases (Nat)"/>
    <property type="match status" value="1"/>
</dbReference>
<dbReference type="PANTHER" id="PTHR43792:SF8">
    <property type="entry name" value="[RIBOSOMAL PROTEIN US5]-ALANINE N-ACETYLTRANSFERASE"/>
    <property type="match status" value="1"/>
</dbReference>
<evidence type="ECO:0000313" key="5">
    <source>
        <dbReference type="EMBL" id="MDQ0165101.1"/>
    </source>
</evidence>
<comment type="similarity">
    <text evidence="3">Belongs to the acetyltransferase family. RimJ subfamily.</text>
</comment>
<comment type="caution">
    <text evidence="5">The sequence shown here is derived from an EMBL/GenBank/DDBJ whole genome shotgun (WGS) entry which is preliminary data.</text>
</comment>
<dbReference type="EMBL" id="JAUSTY010000003">
    <property type="protein sequence ID" value="MDQ0165101.1"/>
    <property type="molecule type" value="Genomic_DNA"/>
</dbReference>
<dbReference type="RefSeq" id="WP_307391705.1">
    <property type="nucleotide sequence ID" value="NZ_BAAADK010000010.1"/>
</dbReference>
<dbReference type="InterPro" id="IPR016181">
    <property type="entry name" value="Acyl_CoA_acyltransferase"/>
</dbReference>
<evidence type="ECO:0000313" key="6">
    <source>
        <dbReference type="Proteomes" id="UP001235840"/>
    </source>
</evidence>
<dbReference type="Gene3D" id="3.40.630.30">
    <property type="match status" value="1"/>
</dbReference>
<protein>
    <submittedName>
        <fullName evidence="5">RimJ/RimL family protein N-acetyltransferase</fullName>
    </submittedName>
</protein>
<reference evidence="5 6" key="1">
    <citation type="submission" date="2023-07" db="EMBL/GenBank/DDBJ databases">
        <title>Genomic Encyclopedia of Type Strains, Phase IV (KMG-IV): sequencing the most valuable type-strain genomes for metagenomic binning, comparative biology and taxonomic classification.</title>
        <authorList>
            <person name="Goeker M."/>
        </authorList>
    </citation>
    <scope>NUCLEOTIDE SEQUENCE [LARGE SCALE GENOMIC DNA]</scope>
    <source>
        <strain evidence="5 6">DSM 12751</strain>
    </source>
</reference>
<evidence type="ECO:0000256" key="1">
    <source>
        <dbReference type="ARBA" id="ARBA00022679"/>
    </source>
</evidence>
<organism evidence="5 6">
    <name type="scientific">Caldalkalibacillus horti</name>
    <dbReference type="NCBI Taxonomy" id="77523"/>
    <lineage>
        <taxon>Bacteria</taxon>
        <taxon>Bacillati</taxon>
        <taxon>Bacillota</taxon>
        <taxon>Bacilli</taxon>
        <taxon>Bacillales</taxon>
        <taxon>Bacillaceae</taxon>
        <taxon>Caldalkalibacillus</taxon>
    </lineage>
</organism>
<feature type="domain" description="N-acetyltransferase" evidence="4">
    <location>
        <begin position="17"/>
        <end position="182"/>
    </location>
</feature>
<evidence type="ECO:0000259" key="4">
    <source>
        <dbReference type="PROSITE" id="PS51186"/>
    </source>
</evidence>
<dbReference type="InterPro" id="IPR000182">
    <property type="entry name" value="GNAT_dom"/>
</dbReference>
<keyword evidence="2" id="KW-0012">Acyltransferase</keyword>
<name>A0ABT9VVV0_9BACI</name>
<accession>A0ABT9VVV0</accession>
<sequence length="200" mass="23353">MNPILLDIPEQFETERLLLRVPQIGDGAMVNEAIRDSYEFLDEWIWVNQIPETEETEANARKLRANFFLRETLTFYMLDKVSGTFIGSCNLVRIDWKVRRFEFFYWIRQSASGHGYMSEAVDGMTQFAFENLQANRIEIRCDTRNDASRRVAERCGYHLEAILINNFIDQVAGDLRDECVYTKVRLKNGSLGYPTLQSDE</sequence>